<reference evidence="6 7" key="1">
    <citation type="submission" date="2019-12" db="EMBL/GenBank/DDBJ databases">
        <authorList>
            <person name="Kim Y.S."/>
        </authorList>
    </citation>
    <scope>NUCLEOTIDE SEQUENCE [LARGE SCALE GENOMIC DNA]</scope>
    <source>
        <strain evidence="6 7">MMS17-SY077</strain>
    </source>
</reference>
<dbReference type="CDD" id="cd04301">
    <property type="entry name" value="NAT_SF"/>
    <property type="match status" value="1"/>
</dbReference>
<comment type="similarity">
    <text evidence="1 4">Belongs to the acetyltransferase Eis family.</text>
</comment>
<dbReference type="Gene3D" id="3.40.630.30">
    <property type="match status" value="2"/>
</dbReference>
<comment type="caution">
    <text evidence="6">The sequence shown here is derived from an EMBL/GenBank/DDBJ whole genome shotgun (WGS) entry which is preliminary data.</text>
</comment>
<comment type="subunit">
    <text evidence="4">Homohexamer; trimer of dimers.</text>
</comment>
<organism evidence="6 7">
    <name type="scientific">Agromyces seonyuensis</name>
    <dbReference type="NCBI Taxonomy" id="2662446"/>
    <lineage>
        <taxon>Bacteria</taxon>
        <taxon>Bacillati</taxon>
        <taxon>Actinomycetota</taxon>
        <taxon>Actinomycetes</taxon>
        <taxon>Micrococcales</taxon>
        <taxon>Microbacteriaceae</taxon>
        <taxon>Agromyces</taxon>
    </lineage>
</organism>
<dbReference type="InterPro" id="IPR025559">
    <property type="entry name" value="Eis_dom"/>
</dbReference>
<dbReference type="HAMAP" id="MF_01812">
    <property type="entry name" value="Eis"/>
    <property type="match status" value="1"/>
</dbReference>
<name>A0A6I4NZ17_9MICO</name>
<dbReference type="GO" id="GO:0034069">
    <property type="term" value="F:aminoglycoside N-acetyltransferase activity"/>
    <property type="evidence" value="ECO:0007669"/>
    <property type="project" value="TreeGrafter"/>
</dbReference>
<evidence type="ECO:0000256" key="4">
    <source>
        <dbReference type="HAMAP-Rule" id="MF_01812"/>
    </source>
</evidence>
<evidence type="ECO:0000313" key="7">
    <source>
        <dbReference type="Proteomes" id="UP000438182"/>
    </source>
</evidence>
<dbReference type="SUPFAM" id="SSF55729">
    <property type="entry name" value="Acyl-CoA N-acyltransferases (Nat)"/>
    <property type="match status" value="1"/>
</dbReference>
<evidence type="ECO:0000256" key="2">
    <source>
        <dbReference type="ARBA" id="ARBA00022679"/>
    </source>
</evidence>
<dbReference type="EMBL" id="WSTA01000058">
    <property type="protein sequence ID" value="MWB99391.1"/>
    <property type="molecule type" value="Genomic_DNA"/>
</dbReference>
<dbReference type="PANTHER" id="PTHR37817:SF1">
    <property type="entry name" value="N-ACETYLTRANSFERASE EIS"/>
    <property type="match status" value="1"/>
</dbReference>
<dbReference type="Pfam" id="PF13530">
    <property type="entry name" value="SCP2_2"/>
    <property type="match status" value="1"/>
</dbReference>
<keyword evidence="2 4" id="KW-0808">Transferase</keyword>
<feature type="domain" description="N-acetyltransferase" evidence="5">
    <location>
        <begin position="20"/>
        <end position="177"/>
    </location>
</feature>
<feature type="active site" description="Proton acceptor; via carboxylate" evidence="4">
    <location>
        <position position="436"/>
    </location>
</feature>
<sequence length="436" mass="47188">MTSHAPADPVSTATLAAKGLRYELVDTADRAAHGRWIDADLRGFHRARPEEAKREALLDAHGADRTIGVYDDTIIDPATPIATVSGWTSELTMSPDRTLPAWAISSVTVSPTHRRRGVARAMLEGELRAAHAAGFPLAMLTVTEATIYGRYGFAPAAQASTITVDRAAARWNGPEAPGRIHFVEPGDADATLRDVTTRATRRTPGEAARAEADHRHLFGRIEPAGEEARATRVARYDDAQGRPRGFVVYRVVRTPPKRGSVEVDRFVAVDDESERALWRFLVEQDFVERIVVPLRSIDDPLPWLLADPRAVSFASHVDHLWVRVLDAPRALSSRRYSAAGALVLDVEDPAGFVDGAVRLETDATGDATVERLGDAMVIGDAPRLVLGAPELASILLGGVRASVLAAAGRIDGSPEALALADRMFAAERTPLLSFWF</sequence>
<accession>A0A6I4NZ17</accession>
<feature type="binding site" evidence="4">
    <location>
        <begin position="115"/>
        <end position="120"/>
    </location>
    <ligand>
        <name>acetyl-CoA</name>
        <dbReference type="ChEBI" id="CHEBI:57288"/>
    </ligand>
</feature>
<proteinExistence type="inferred from homology"/>
<dbReference type="SUPFAM" id="SSF55718">
    <property type="entry name" value="SCP-like"/>
    <property type="match status" value="1"/>
</dbReference>
<dbReference type="InterPro" id="IPR036527">
    <property type="entry name" value="SCP2_sterol-bd_dom_sf"/>
</dbReference>
<dbReference type="InterPro" id="IPR000182">
    <property type="entry name" value="GNAT_dom"/>
</dbReference>
<dbReference type="GO" id="GO:0030649">
    <property type="term" value="P:aminoglycoside antibiotic catabolic process"/>
    <property type="evidence" value="ECO:0007669"/>
    <property type="project" value="TreeGrafter"/>
</dbReference>
<dbReference type="PROSITE" id="PS51186">
    <property type="entry name" value="GNAT"/>
    <property type="match status" value="1"/>
</dbReference>
<dbReference type="InterPro" id="IPR016181">
    <property type="entry name" value="Acyl_CoA_acyltransferase"/>
</dbReference>
<dbReference type="Pfam" id="PF17668">
    <property type="entry name" value="Acetyltransf_17"/>
    <property type="match status" value="1"/>
</dbReference>
<dbReference type="InterPro" id="IPR022902">
    <property type="entry name" value="NAcTrfase_Eis"/>
</dbReference>
<gene>
    <name evidence="6" type="ORF">GB864_12645</name>
</gene>
<evidence type="ECO:0000256" key="1">
    <source>
        <dbReference type="ARBA" id="ARBA00009213"/>
    </source>
</evidence>
<evidence type="ECO:0000256" key="3">
    <source>
        <dbReference type="ARBA" id="ARBA00023315"/>
    </source>
</evidence>
<keyword evidence="3 4" id="KW-0012">Acyltransferase</keyword>
<dbReference type="Pfam" id="PF13527">
    <property type="entry name" value="Acetyltransf_9"/>
    <property type="match status" value="1"/>
</dbReference>
<dbReference type="Proteomes" id="UP000438182">
    <property type="component" value="Unassembled WGS sequence"/>
</dbReference>
<dbReference type="RefSeq" id="WP_160425601.1">
    <property type="nucleotide sequence ID" value="NZ_WSTA01000058.1"/>
</dbReference>
<dbReference type="PANTHER" id="PTHR37817">
    <property type="entry name" value="N-ACETYLTRANSFERASE EIS"/>
    <property type="match status" value="1"/>
</dbReference>
<evidence type="ECO:0000313" key="6">
    <source>
        <dbReference type="EMBL" id="MWB99391.1"/>
    </source>
</evidence>
<dbReference type="InterPro" id="IPR041380">
    <property type="entry name" value="Acetyltransf_17"/>
</dbReference>
<protein>
    <submittedName>
        <fullName evidence="6">GNAT family N-acetyltransferase</fullName>
    </submittedName>
</protein>
<dbReference type="Gene3D" id="3.30.1050.10">
    <property type="entry name" value="SCP2 sterol-binding domain"/>
    <property type="match status" value="1"/>
</dbReference>
<feature type="binding site" evidence="4">
    <location>
        <begin position="143"/>
        <end position="144"/>
    </location>
    <ligand>
        <name>acetyl-CoA</name>
        <dbReference type="ChEBI" id="CHEBI:57288"/>
    </ligand>
</feature>
<feature type="active site" description="Proton donor" evidence="4">
    <location>
        <position position="148"/>
    </location>
</feature>
<dbReference type="AlphaFoldDB" id="A0A6I4NZ17"/>
<keyword evidence="7" id="KW-1185">Reference proteome</keyword>
<feature type="binding site" evidence="4">
    <location>
        <begin position="107"/>
        <end position="109"/>
    </location>
    <ligand>
        <name>acetyl-CoA</name>
        <dbReference type="ChEBI" id="CHEBI:57288"/>
    </ligand>
</feature>
<evidence type="ECO:0000259" key="5">
    <source>
        <dbReference type="PROSITE" id="PS51186"/>
    </source>
</evidence>
<dbReference type="InterPro" id="IPR051554">
    <property type="entry name" value="Acetyltransferase_Eis"/>
</dbReference>